<dbReference type="GO" id="GO:0003677">
    <property type="term" value="F:DNA binding"/>
    <property type="evidence" value="ECO:0007669"/>
    <property type="project" value="InterPro"/>
</dbReference>
<sequence>MASSDITPKFKMINEDFVLSNDIWNEREREPIDYQLNDLYMVRFNLLKDRIHSSAKKQYGEDIKFSDYFDLEDENSGLLCGVLQLKLKERKSIITNIEVDDEALLTYEDNGFEEEIKKSDKDCLNLVTDDYIVKLSNIDIYNNSHGAVVGIYGHKLDNGNSFFVENIIYPEPALQQERLEAKEETYMCFISDLKFSHGKTSERECYLNFLSTCFQEGGTNLPEDIKNIFKGIERIVIAGGTFDDSDFYKRSYNILDLKDPLITHKQLVEADKYFKSLTNCAPVLVMPGICDIGTGSWPIQVPYRGAYTICSKLEKDFFLTTNPTFFETNGTTYLGMSGDSVTDILRIRDNKSSLDVMEQLLRYQHLAPTSPDHMSIFVSKSDDFMVLKKTPHVFFVGGQSHFDKKTIRLGDYDVLLLSLPSFSTTNTITFVNTKTLEAIPFTFNLCI</sequence>
<dbReference type="PANTHER" id="PTHR10416">
    <property type="entry name" value="DNA POLYMERASE DELTA SUBUNIT 2"/>
    <property type="match status" value="1"/>
</dbReference>
<dbReference type="GO" id="GO:0006271">
    <property type="term" value="P:DNA strand elongation involved in DNA replication"/>
    <property type="evidence" value="ECO:0007669"/>
    <property type="project" value="TreeGrafter"/>
</dbReference>
<name>A0A0N5CD15_STREA</name>
<evidence type="ECO:0000313" key="6">
    <source>
        <dbReference type="WBParaSite" id="SPAL_0001576300.1"/>
    </source>
</evidence>
<accession>A0A0N5CD15</accession>
<dbReference type="PANTHER" id="PTHR10416:SF0">
    <property type="entry name" value="DNA POLYMERASE DELTA SUBUNIT 2"/>
    <property type="match status" value="1"/>
</dbReference>
<reference evidence="6" key="1">
    <citation type="submission" date="2017-02" db="UniProtKB">
        <authorList>
            <consortium name="WormBaseParasite"/>
        </authorList>
    </citation>
    <scope>IDENTIFICATION</scope>
</reference>
<evidence type="ECO:0000259" key="3">
    <source>
        <dbReference type="Pfam" id="PF04042"/>
    </source>
</evidence>
<dbReference type="InterPro" id="IPR040663">
    <property type="entry name" value="DNA_pol_D_N"/>
</dbReference>
<dbReference type="Gene3D" id="2.40.50.430">
    <property type="match status" value="1"/>
</dbReference>
<evidence type="ECO:0000256" key="1">
    <source>
        <dbReference type="ARBA" id="ARBA00006035"/>
    </source>
</evidence>
<feature type="domain" description="DNA polymerase delta subunit OB-fold" evidence="4">
    <location>
        <begin position="35"/>
        <end position="167"/>
    </location>
</feature>
<dbReference type="Pfam" id="PF04042">
    <property type="entry name" value="DNA_pol_E_B"/>
    <property type="match status" value="1"/>
</dbReference>
<dbReference type="Proteomes" id="UP000046392">
    <property type="component" value="Unplaced"/>
</dbReference>
<protein>
    <submittedName>
        <fullName evidence="6">DNA polymerase delta small subunit</fullName>
    </submittedName>
</protein>
<dbReference type="GO" id="GO:0043625">
    <property type="term" value="C:delta DNA polymerase complex"/>
    <property type="evidence" value="ECO:0007669"/>
    <property type="project" value="TreeGrafter"/>
</dbReference>
<evidence type="ECO:0000259" key="4">
    <source>
        <dbReference type="Pfam" id="PF18018"/>
    </source>
</evidence>
<evidence type="ECO:0000313" key="5">
    <source>
        <dbReference type="Proteomes" id="UP000046392"/>
    </source>
</evidence>
<dbReference type="AlphaFoldDB" id="A0A0N5CD15"/>
<keyword evidence="2" id="KW-0235">DNA replication</keyword>
<comment type="similarity">
    <text evidence="1">Belongs to the DNA polymerase delta/II small subunit family.</text>
</comment>
<dbReference type="STRING" id="174720.A0A0N5CD15"/>
<organism evidence="5 6">
    <name type="scientific">Strongyloides papillosus</name>
    <name type="common">Intestinal threadworm</name>
    <dbReference type="NCBI Taxonomy" id="174720"/>
    <lineage>
        <taxon>Eukaryota</taxon>
        <taxon>Metazoa</taxon>
        <taxon>Ecdysozoa</taxon>
        <taxon>Nematoda</taxon>
        <taxon>Chromadorea</taxon>
        <taxon>Rhabditida</taxon>
        <taxon>Tylenchina</taxon>
        <taxon>Panagrolaimomorpha</taxon>
        <taxon>Strongyloidoidea</taxon>
        <taxon>Strongyloididae</taxon>
        <taxon>Strongyloides</taxon>
    </lineage>
</organism>
<dbReference type="InterPro" id="IPR024826">
    <property type="entry name" value="DNA_pol_delta/II_ssu"/>
</dbReference>
<dbReference type="Gene3D" id="3.60.21.50">
    <property type="match status" value="1"/>
</dbReference>
<proteinExistence type="inferred from homology"/>
<dbReference type="Pfam" id="PF18018">
    <property type="entry name" value="DNA_pol_D_N"/>
    <property type="match status" value="1"/>
</dbReference>
<feature type="domain" description="DNA polymerase alpha/delta/epsilon subunit B" evidence="3">
    <location>
        <begin position="229"/>
        <end position="404"/>
    </location>
</feature>
<dbReference type="WBParaSite" id="SPAL_0001576300.1">
    <property type="protein sequence ID" value="SPAL_0001576300.1"/>
    <property type="gene ID" value="SPAL_0001576300"/>
</dbReference>
<keyword evidence="5" id="KW-1185">Reference proteome</keyword>
<evidence type="ECO:0000256" key="2">
    <source>
        <dbReference type="ARBA" id="ARBA00022705"/>
    </source>
</evidence>
<dbReference type="InterPro" id="IPR007185">
    <property type="entry name" value="DNA_pol_a/d/e_bsu"/>
</dbReference>